<dbReference type="GO" id="GO:0005739">
    <property type="term" value="C:mitochondrion"/>
    <property type="evidence" value="ECO:0007669"/>
    <property type="project" value="TreeGrafter"/>
</dbReference>
<comment type="subcellular location">
    <subcellularLocation>
        <location evidence="1">Membrane</location>
        <topology evidence="1">Single-pass membrane protein</topology>
    </subcellularLocation>
</comment>
<accession>A0A194S6J6</accession>
<dbReference type="Pfam" id="PF16016">
    <property type="entry name" value="VASt"/>
    <property type="match status" value="1"/>
</dbReference>
<comment type="similarity">
    <text evidence="2">Belongs to the YSP2 family.</text>
</comment>
<sequence length="1197" mass="122934">MLSRLKRKPPSSGSPGPDSPQSVQLEHDDHAPPPPSSASSPPSSRTSHQQRSYTTPVKGRTQGHLSTDLAVPNPPSRLHPRPPRPDDHALVRRPTSRASSFGSAHLDRPSFDSPSTATHAIGEGSLSLHHLAPPPSHPSSSLTTTGAGLTLVVQAPELAAHSASSRDGHDHYDYHLHPDADHDIETPTSYSDHRTPLASHEPLFDPTATTLGSSTHSQPLPDALSSSSSLSPVHARPRSHTSSEAVLRSAPLAAARHPHNGLDALEAINRGPSSRSGAPAAAAARSGSGSGTGPGTGSGSGTASPPSMSRASSRGAAPAGLGSRPVSRSNSINSQHPHPHPPPPPHQGEPHLAASALRLGSAASGARSYSPARGRKAGSGSSNGGGGGPSAKGGIAGALALSGVSLATPGGARPPGVALGAGLMAAAVAAGAAGAGEGERERAPASPGAGAAAGSPTHVAPPQASARTSLESHIAAAAGAPYHANGGGGAGYESDGAGSSSVYLGHHGDHASAFLSMDHLGDYDDVVSQLGTGYAVASSKRNADFHALFKNVPDDDYLIEDYGCALQREILIQGRLYISEHHLSFYANIFGWVTSLVIPFSEVCSIEKRMTAYVIPNAIQVATMHARHTFASFLSRDTTYDLIGNIWRMIHPVIPLSAALPDALSTSTSRTGHEHESDDESSPVGGGGGLSAATAVSASGVEVSQSNEGVGSRAKRRLKGLRKRGGMGESAQGGKAVVDGGVRSSPGGGGGGAAARASGGAQDRVDGDDDDEGGAAGNKKKKKGGGAATPPHAPTIDTCPTLKNLKEVCMDAQFPGAPEKIYNLMFTSGFMKGFWTENQKLMEIQIGDWAPQASGSNLLARSMSYIKPLNGSIGPRQTKCLITDESAHVDFDDFVCVVTTTRTPDVPSGSAFSVKTRTSMTWAKGNLCRVVVTTGVEWTKSSFIKGIIEKSAIDGQKQYHTDLEKAMRAYIATHRNEFVEEGHDPDDDESDLDSVDGLVATASATAEDGVDASVAAELASVRERTGLLAPLWSALEPVFEHLAHQSPQSLLLGAVVAILVLSNLWTLRTASHDVHPAERARRRVAAGETSSGSGSGALGPLPPAVAPVGVVPAQQDPQDVANAVRDVLHHYFAAQQPQAVRASGALAPTAAPVEFGGDGRGAEHGHVGALARELDALEARVRALKEQLGAMPGGATE</sequence>
<keyword evidence="9" id="KW-1185">Reference proteome</keyword>
<feature type="compositionally biased region" description="Gly residues" evidence="6">
    <location>
        <begin position="288"/>
        <end position="300"/>
    </location>
</feature>
<feature type="compositionally biased region" description="Low complexity" evidence="6">
    <location>
        <begin position="352"/>
        <end position="372"/>
    </location>
</feature>
<name>A0A194S6J6_RHOGW</name>
<feature type="compositionally biased region" description="Gly residues" evidence="6">
    <location>
        <begin position="381"/>
        <end position="390"/>
    </location>
</feature>
<feature type="region of interest" description="Disordered" evidence="6">
    <location>
        <begin position="160"/>
        <end position="246"/>
    </location>
</feature>
<dbReference type="RefSeq" id="XP_018272402.1">
    <property type="nucleotide sequence ID" value="XM_018416308.1"/>
</dbReference>
<feature type="compositionally biased region" description="Polar residues" evidence="6">
    <location>
        <begin position="207"/>
        <end position="216"/>
    </location>
</feature>
<feature type="region of interest" description="Disordered" evidence="6">
    <location>
        <begin position="664"/>
        <end position="799"/>
    </location>
</feature>
<gene>
    <name evidence="8" type="ORF">RHOBADRAFT_52372</name>
</gene>
<feature type="compositionally biased region" description="Polar residues" evidence="6">
    <location>
        <begin position="45"/>
        <end position="55"/>
    </location>
</feature>
<evidence type="ECO:0000259" key="7">
    <source>
        <dbReference type="PROSITE" id="PS51778"/>
    </source>
</evidence>
<feature type="compositionally biased region" description="Low complexity" evidence="6">
    <location>
        <begin position="270"/>
        <end position="287"/>
    </location>
</feature>
<feature type="compositionally biased region" description="Low complexity" evidence="6">
    <location>
        <begin position="138"/>
        <end position="148"/>
    </location>
</feature>
<evidence type="ECO:0000313" key="9">
    <source>
        <dbReference type="Proteomes" id="UP000053890"/>
    </source>
</evidence>
<dbReference type="GO" id="GO:0032934">
    <property type="term" value="F:sterol binding"/>
    <property type="evidence" value="ECO:0007669"/>
    <property type="project" value="TreeGrafter"/>
</dbReference>
<dbReference type="GO" id="GO:0032366">
    <property type="term" value="P:intracellular sterol transport"/>
    <property type="evidence" value="ECO:0007669"/>
    <property type="project" value="TreeGrafter"/>
</dbReference>
<dbReference type="GO" id="GO:0120015">
    <property type="term" value="F:sterol transfer activity"/>
    <property type="evidence" value="ECO:0007669"/>
    <property type="project" value="TreeGrafter"/>
</dbReference>
<proteinExistence type="inferred from homology"/>
<dbReference type="Proteomes" id="UP000053890">
    <property type="component" value="Unassembled WGS sequence"/>
</dbReference>
<feature type="region of interest" description="Disordered" evidence="6">
    <location>
        <begin position="437"/>
        <end position="471"/>
    </location>
</feature>
<keyword evidence="4" id="KW-1133">Transmembrane helix</keyword>
<feature type="compositionally biased region" description="Low complexity" evidence="6">
    <location>
        <begin position="10"/>
        <end position="22"/>
    </location>
</feature>
<organism evidence="8 9">
    <name type="scientific">Rhodotorula graminis (strain WP1)</name>
    <dbReference type="NCBI Taxonomy" id="578459"/>
    <lineage>
        <taxon>Eukaryota</taxon>
        <taxon>Fungi</taxon>
        <taxon>Dikarya</taxon>
        <taxon>Basidiomycota</taxon>
        <taxon>Pucciniomycotina</taxon>
        <taxon>Microbotryomycetes</taxon>
        <taxon>Sporidiobolales</taxon>
        <taxon>Sporidiobolaceae</taxon>
        <taxon>Rhodotorula</taxon>
    </lineage>
</organism>
<evidence type="ECO:0000256" key="5">
    <source>
        <dbReference type="ARBA" id="ARBA00023136"/>
    </source>
</evidence>
<feature type="region of interest" description="Disordered" evidence="6">
    <location>
        <begin position="265"/>
        <end position="390"/>
    </location>
</feature>
<feature type="compositionally biased region" description="Low complexity" evidence="6">
    <location>
        <begin position="301"/>
        <end position="325"/>
    </location>
</feature>
<evidence type="ECO:0000256" key="6">
    <source>
        <dbReference type="SAM" id="MobiDB-lite"/>
    </source>
</evidence>
<feature type="compositionally biased region" description="Low complexity" evidence="6">
    <location>
        <begin position="217"/>
        <end position="232"/>
    </location>
</feature>
<evidence type="ECO:0000256" key="1">
    <source>
        <dbReference type="ARBA" id="ARBA00004167"/>
    </source>
</evidence>
<dbReference type="SMART" id="SM00568">
    <property type="entry name" value="GRAM"/>
    <property type="match status" value="1"/>
</dbReference>
<evidence type="ECO:0000256" key="3">
    <source>
        <dbReference type="ARBA" id="ARBA00022692"/>
    </source>
</evidence>
<dbReference type="GO" id="GO:0140268">
    <property type="term" value="C:endoplasmic reticulum-plasma membrane contact site"/>
    <property type="evidence" value="ECO:0007669"/>
    <property type="project" value="TreeGrafter"/>
</dbReference>
<feature type="compositionally biased region" description="Polar residues" evidence="6">
    <location>
        <begin position="326"/>
        <end position="335"/>
    </location>
</feature>
<dbReference type="PROSITE" id="PS51778">
    <property type="entry name" value="VAST"/>
    <property type="match status" value="1"/>
</dbReference>
<dbReference type="AlphaFoldDB" id="A0A194S6J6"/>
<dbReference type="GO" id="GO:0005789">
    <property type="term" value="C:endoplasmic reticulum membrane"/>
    <property type="evidence" value="ECO:0007669"/>
    <property type="project" value="TreeGrafter"/>
</dbReference>
<dbReference type="GO" id="GO:0032541">
    <property type="term" value="C:cortical endoplasmic reticulum"/>
    <property type="evidence" value="ECO:0007669"/>
    <property type="project" value="TreeGrafter"/>
</dbReference>
<feature type="region of interest" description="Disordered" evidence="6">
    <location>
        <begin position="1075"/>
        <end position="1101"/>
    </location>
</feature>
<feature type="compositionally biased region" description="Basic and acidic residues" evidence="6">
    <location>
        <begin position="164"/>
        <end position="195"/>
    </location>
</feature>
<keyword evidence="5" id="KW-0472">Membrane</keyword>
<keyword evidence="3" id="KW-0812">Transmembrane</keyword>
<feature type="domain" description="VASt" evidence="7">
    <location>
        <begin position="804"/>
        <end position="975"/>
    </location>
</feature>
<feature type="compositionally biased region" description="Basic residues" evidence="6">
    <location>
        <begin position="713"/>
        <end position="725"/>
    </location>
</feature>
<reference evidence="8 9" key="1">
    <citation type="journal article" date="2015" name="Front. Microbiol.">
        <title>Genome sequence of the plant growth promoting endophytic yeast Rhodotorula graminis WP1.</title>
        <authorList>
            <person name="Firrincieli A."/>
            <person name="Otillar R."/>
            <person name="Salamov A."/>
            <person name="Schmutz J."/>
            <person name="Khan Z."/>
            <person name="Redman R.S."/>
            <person name="Fleck N.D."/>
            <person name="Lindquist E."/>
            <person name="Grigoriev I.V."/>
            <person name="Doty S.L."/>
        </authorList>
    </citation>
    <scope>NUCLEOTIDE SEQUENCE [LARGE SCALE GENOMIC DNA]</scope>
    <source>
        <strain evidence="8 9">WP1</strain>
    </source>
</reference>
<evidence type="ECO:0000256" key="2">
    <source>
        <dbReference type="ARBA" id="ARBA00006582"/>
    </source>
</evidence>
<dbReference type="PANTHER" id="PTHR23319:SF4">
    <property type="entry name" value="GRAM DOMAIN CONTAINING 1B, ISOFORM E"/>
    <property type="match status" value="1"/>
</dbReference>
<dbReference type="InterPro" id="IPR004182">
    <property type="entry name" value="GRAM"/>
</dbReference>
<feature type="compositionally biased region" description="Low complexity" evidence="6">
    <location>
        <begin position="444"/>
        <end position="456"/>
    </location>
</feature>
<dbReference type="InterPro" id="IPR031968">
    <property type="entry name" value="VASt"/>
</dbReference>
<dbReference type="InterPro" id="IPR011993">
    <property type="entry name" value="PH-like_dom_sf"/>
</dbReference>
<dbReference type="GeneID" id="28976756"/>
<dbReference type="STRING" id="578459.A0A194S6J6"/>
<dbReference type="Pfam" id="PF02893">
    <property type="entry name" value="GRAM"/>
    <property type="match status" value="1"/>
</dbReference>
<dbReference type="Gene3D" id="2.30.29.30">
    <property type="entry name" value="Pleckstrin-homology domain (PH domain)/Phosphotyrosine-binding domain (PTB)"/>
    <property type="match status" value="1"/>
</dbReference>
<dbReference type="OMA" id="ATMHARH"/>
<feature type="compositionally biased region" description="Polar residues" evidence="6">
    <location>
        <begin position="694"/>
        <end position="709"/>
    </location>
</feature>
<dbReference type="GO" id="GO:0005886">
    <property type="term" value="C:plasma membrane"/>
    <property type="evidence" value="ECO:0007669"/>
    <property type="project" value="TreeGrafter"/>
</dbReference>
<dbReference type="OrthoDB" id="2162691at2759"/>
<feature type="region of interest" description="Disordered" evidence="6">
    <location>
        <begin position="1"/>
        <end position="148"/>
    </location>
</feature>
<evidence type="ECO:0000313" key="8">
    <source>
        <dbReference type="EMBL" id="KPV76353.1"/>
    </source>
</evidence>
<evidence type="ECO:0000256" key="4">
    <source>
        <dbReference type="ARBA" id="ARBA00022989"/>
    </source>
</evidence>
<protein>
    <recommendedName>
        <fullName evidence="7">VASt domain-containing protein</fullName>
    </recommendedName>
</protein>
<dbReference type="InterPro" id="IPR051482">
    <property type="entry name" value="Cholesterol_transport"/>
</dbReference>
<dbReference type="EMBL" id="KQ474076">
    <property type="protein sequence ID" value="KPV76353.1"/>
    <property type="molecule type" value="Genomic_DNA"/>
</dbReference>
<dbReference type="PANTHER" id="PTHR23319">
    <property type="entry name" value="GRAM DOMAIN CONTAINING 1B, ISOFORM E"/>
    <property type="match status" value="1"/>
</dbReference>
<dbReference type="CDD" id="cd13220">
    <property type="entry name" value="PH-GRAM_GRAMDC"/>
    <property type="match status" value="1"/>
</dbReference>